<comment type="subcellular location">
    <subcellularLocation>
        <location evidence="1">Cell projection</location>
        <location evidence="1">Cilium</location>
    </subcellularLocation>
    <subcellularLocation>
        <location evidence="2">Cytoplasm</location>
        <location evidence="2">Cytoskeleton</location>
    </subcellularLocation>
</comment>
<evidence type="ECO:0000256" key="6">
    <source>
        <dbReference type="SAM" id="Coils"/>
    </source>
</evidence>
<evidence type="ECO:0000256" key="3">
    <source>
        <dbReference type="ARBA" id="ARBA00022490"/>
    </source>
</evidence>
<evidence type="ECO:0000256" key="1">
    <source>
        <dbReference type="ARBA" id="ARBA00004138"/>
    </source>
</evidence>
<reference evidence="8" key="1">
    <citation type="submission" date="2022-01" db="EMBL/GenBank/DDBJ databases">
        <authorList>
            <person name="King R."/>
        </authorList>
    </citation>
    <scope>NUCLEOTIDE SEQUENCE</scope>
</reference>
<evidence type="ECO:0000256" key="2">
    <source>
        <dbReference type="ARBA" id="ARBA00004245"/>
    </source>
</evidence>
<feature type="coiled-coil region" evidence="6">
    <location>
        <begin position="200"/>
        <end position="257"/>
    </location>
</feature>
<protein>
    <recommendedName>
        <fullName evidence="7">Enkurin domain-containing protein</fullName>
    </recommendedName>
</protein>
<keyword evidence="5" id="KW-0966">Cell projection</keyword>
<dbReference type="PROSITE" id="PS51665">
    <property type="entry name" value="ENKURIN"/>
    <property type="match status" value="1"/>
</dbReference>
<accession>A0A9P0DR62</accession>
<dbReference type="InterPro" id="IPR052102">
    <property type="entry name" value="Enkurin_domain-protein"/>
</dbReference>
<dbReference type="PANTHER" id="PTHR21490:SF0">
    <property type="entry name" value="ENKURIN"/>
    <property type="match status" value="1"/>
</dbReference>
<evidence type="ECO:0000256" key="5">
    <source>
        <dbReference type="ARBA" id="ARBA00023273"/>
    </source>
</evidence>
<reference evidence="8" key="2">
    <citation type="submission" date="2022-10" db="EMBL/GenBank/DDBJ databases">
        <authorList>
            <consortium name="ENA_rothamsted_submissions"/>
            <consortium name="culmorum"/>
            <person name="King R."/>
        </authorList>
    </citation>
    <scope>NUCLEOTIDE SEQUENCE</scope>
</reference>
<dbReference type="AlphaFoldDB" id="A0A9P0DR62"/>
<evidence type="ECO:0000313" key="9">
    <source>
        <dbReference type="Proteomes" id="UP001153737"/>
    </source>
</evidence>
<dbReference type="OrthoDB" id="2123594at2759"/>
<dbReference type="GO" id="GO:0005879">
    <property type="term" value="C:axonemal microtubule"/>
    <property type="evidence" value="ECO:0007669"/>
    <property type="project" value="TreeGrafter"/>
</dbReference>
<name>A0A9P0DR62_PHACE</name>
<dbReference type="Proteomes" id="UP001153737">
    <property type="component" value="Chromosome 8"/>
</dbReference>
<dbReference type="GO" id="GO:0005516">
    <property type="term" value="F:calmodulin binding"/>
    <property type="evidence" value="ECO:0007669"/>
    <property type="project" value="TreeGrafter"/>
</dbReference>
<keyword evidence="6" id="KW-0175">Coiled coil</keyword>
<keyword evidence="3" id="KW-0963">Cytoplasm</keyword>
<feature type="domain" description="Enkurin" evidence="7">
    <location>
        <begin position="170"/>
        <end position="262"/>
    </location>
</feature>
<keyword evidence="9" id="KW-1185">Reference proteome</keyword>
<dbReference type="PANTHER" id="PTHR21490">
    <property type="entry name" value="ENKURIN-RELATED"/>
    <property type="match status" value="1"/>
</dbReference>
<sequence length="269" mass="31414">MSIILITHHDENIYNITKSQGAFKSKAPPYKSKFRDRSNRTHKHFKRCVKQHATMGLPEEEPPDPTNYLKKHTGIPSYTICKPPKEAKPCEHLPHRDKVPTVSELAKIDDKPKPQKNFVVQNIKTMSKMKAKEPEPKTVVDKSGTSKPLKAGLEPIYIKLPKFGKTPKYLVRFIKIKEKEYQMKKDATGVQQPLCRYITRDEREQLLNGLKQNWEELQKQYQVLPILTDTIPKKIRKSKMEADLKQLEKDIVLVERHPYIYVYDDNEVQ</sequence>
<dbReference type="GO" id="GO:0001669">
    <property type="term" value="C:acrosomal vesicle"/>
    <property type="evidence" value="ECO:0007669"/>
    <property type="project" value="TreeGrafter"/>
</dbReference>
<keyword evidence="4" id="KW-0206">Cytoskeleton</keyword>
<organism evidence="8 9">
    <name type="scientific">Phaedon cochleariae</name>
    <name type="common">Mustard beetle</name>
    <dbReference type="NCBI Taxonomy" id="80249"/>
    <lineage>
        <taxon>Eukaryota</taxon>
        <taxon>Metazoa</taxon>
        <taxon>Ecdysozoa</taxon>
        <taxon>Arthropoda</taxon>
        <taxon>Hexapoda</taxon>
        <taxon>Insecta</taxon>
        <taxon>Pterygota</taxon>
        <taxon>Neoptera</taxon>
        <taxon>Endopterygota</taxon>
        <taxon>Coleoptera</taxon>
        <taxon>Polyphaga</taxon>
        <taxon>Cucujiformia</taxon>
        <taxon>Chrysomeloidea</taxon>
        <taxon>Chrysomelidae</taxon>
        <taxon>Chrysomelinae</taxon>
        <taxon>Chrysomelini</taxon>
        <taxon>Phaedon</taxon>
    </lineage>
</organism>
<dbReference type="Pfam" id="PF13864">
    <property type="entry name" value="Enkurin"/>
    <property type="match status" value="1"/>
</dbReference>
<dbReference type="EMBL" id="OU896714">
    <property type="protein sequence ID" value="CAH1180544.1"/>
    <property type="molecule type" value="Genomic_DNA"/>
</dbReference>
<evidence type="ECO:0000259" key="7">
    <source>
        <dbReference type="PROSITE" id="PS51665"/>
    </source>
</evidence>
<evidence type="ECO:0000313" key="8">
    <source>
        <dbReference type="EMBL" id="CAH1180544.1"/>
    </source>
</evidence>
<gene>
    <name evidence="8" type="ORF">PHAECO_LOCUS11601</name>
</gene>
<proteinExistence type="predicted"/>
<dbReference type="InterPro" id="IPR027012">
    <property type="entry name" value="Enkurin_dom"/>
</dbReference>
<evidence type="ECO:0000256" key="4">
    <source>
        <dbReference type="ARBA" id="ARBA00023212"/>
    </source>
</evidence>